<dbReference type="Proteomes" id="UP000628710">
    <property type="component" value="Unassembled WGS sequence"/>
</dbReference>
<feature type="transmembrane region" description="Helical" evidence="1">
    <location>
        <begin position="24"/>
        <end position="41"/>
    </location>
</feature>
<gene>
    <name evidence="2" type="ORF">I8J31_13755</name>
</gene>
<evidence type="ECO:0000313" key="3">
    <source>
        <dbReference type="Proteomes" id="UP000628710"/>
    </source>
</evidence>
<evidence type="ECO:0000313" key="2">
    <source>
        <dbReference type="EMBL" id="MBJ7538746.1"/>
    </source>
</evidence>
<name>A0A934JUT7_9GAMM</name>
<proteinExistence type="predicted"/>
<evidence type="ECO:0000256" key="1">
    <source>
        <dbReference type="SAM" id="Phobius"/>
    </source>
</evidence>
<comment type="caution">
    <text evidence="2">The sequence shown here is derived from an EMBL/GenBank/DDBJ whole genome shotgun (WGS) entry which is preliminary data.</text>
</comment>
<organism evidence="2 3">
    <name type="scientific">Marinomonas transparens</name>
    <dbReference type="NCBI Taxonomy" id="2795388"/>
    <lineage>
        <taxon>Bacteria</taxon>
        <taxon>Pseudomonadati</taxon>
        <taxon>Pseudomonadota</taxon>
        <taxon>Gammaproteobacteria</taxon>
        <taxon>Oceanospirillales</taxon>
        <taxon>Oceanospirillaceae</taxon>
        <taxon>Marinomonas</taxon>
    </lineage>
</organism>
<feature type="transmembrane region" description="Helical" evidence="1">
    <location>
        <begin position="108"/>
        <end position="127"/>
    </location>
</feature>
<protein>
    <submittedName>
        <fullName evidence="2">Uncharacterized protein</fullName>
    </submittedName>
</protein>
<keyword evidence="1" id="KW-0812">Transmembrane</keyword>
<feature type="transmembrane region" description="Helical" evidence="1">
    <location>
        <begin position="53"/>
        <end position="70"/>
    </location>
</feature>
<dbReference type="AlphaFoldDB" id="A0A934JUT7"/>
<keyword evidence="3" id="KW-1185">Reference proteome</keyword>
<accession>A0A934JUT7</accession>
<dbReference type="EMBL" id="JAEMNX010000017">
    <property type="protein sequence ID" value="MBJ7538746.1"/>
    <property type="molecule type" value="Genomic_DNA"/>
</dbReference>
<sequence>MEEFKLAFEAINIYQTQYAQVDKVWGYFSVVTLAMVGFVIANGRTTQSFKEPIAIVLAYIIFCFGNHQALVDGQRQLEQFATIAKLFANKVELDVSAIAPMSHSEVQWFHISVIIAVCVGVLTVAWLRRSHKKPIKQD</sequence>
<reference evidence="2" key="1">
    <citation type="submission" date="2020-12" db="EMBL/GenBank/DDBJ databases">
        <title>Marinomonas arctica sp. nov., a psychrotolerant bacterium isolated from the Arctic.</title>
        <authorList>
            <person name="Zhang Y."/>
        </authorList>
    </citation>
    <scope>NUCLEOTIDE SEQUENCE</scope>
    <source>
        <strain evidence="2">C1424</strain>
    </source>
</reference>
<keyword evidence="1" id="KW-0472">Membrane</keyword>
<keyword evidence="1" id="KW-1133">Transmembrane helix</keyword>
<dbReference type="RefSeq" id="WP_199469149.1">
    <property type="nucleotide sequence ID" value="NZ_JAEMNX010000017.1"/>
</dbReference>